<evidence type="ECO:0000256" key="3">
    <source>
        <dbReference type="ARBA" id="ARBA00022475"/>
    </source>
</evidence>
<feature type="transmembrane region" description="Helical" evidence="7">
    <location>
        <begin position="111"/>
        <end position="136"/>
    </location>
</feature>
<evidence type="ECO:0000313" key="9">
    <source>
        <dbReference type="EMBL" id="HJC25564.1"/>
    </source>
</evidence>
<comment type="similarity">
    <text evidence="7">Belongs to the binding-protein-dependent transport system permease family.</text>
</comment>
<comment type="subcellular location">
    <subcellularLocation>
        <location evidence="1 7">Cell membrane</location>
        <topology evidence="1 7">Multi-pass membrane protein</topology>
    </subcellularLocation>
</comment>
<evidence type="ECO:0000256" key="7">
    <source>
        <dbReference type="RuleBase" id="RU363032"/>
    </source>
</evidence>
<dbReference type="AlphaFoldDB" id="A0A9D2NKU4"/>
<proteinExistence type="inferred from homology"/>
<dbReference type="Pfam" id="PF00528">
    <property type="entry name" value="BPD_transp_1"/>
    <property type="match status" value="1"/>
</dbReference>
<feature type="transmembrane region" description="Helical" evidence="7">
    <location>
        <begin position="12"/>
        <end position="32"/>
    </location>
</feature>
<evidence type="ECO:0000259" key="8">
    <source>
        <dbReference type="PROSITE" id="PS50928"/>
    </source>
</evidence>
<feature type="domain" description="ABC transmembrane type-1" evidence="8">
    <location>
        <begin position="76"/>
        <end position="291"/>
    </location>
</feature>
<dbReference type="SUPFAM" id="SSF161098">
    <property type="entry name" value="MetI-like"/>
    <property type="match status" value="1"/>
</dbReference>
<evidence type="ECO:0000256" key="4">
    <source>
        <dbReference type="ARBA" id="ARBA00022692"/>
    </source>
</evidence>
<dbReference type="EMBL" id="DWWS01000067">
    <property type="protein sequence ID" value="HJC25564.1"/>
    <property type="molecule type" value="Genomic_DNA"/>
</dbReference>
<dbReference type="InterPro" id="IPR000515">
    <property type="entry name" value="MetI-like"/>
</dbReference>
<name>A0A9D2NKU4_9FIRM</name>
<reference evidence="9" key="1">
    <citation type="journal article" date="2021" name="PeerJ">
        <title>Extensive microbial diversity within the chicken gut microbiome revealed by metagenomics and culture.</title>
        <authorList>
            <person name="Gilroy R."/>
            <person name="Ravi A."/>
            <person name="Getino M."/>
            <person name="Pursley I."/>
            <person name="Horton D.L."/>
            <person name="Alikhan N.F."/>
            <person name="Baker D."/>
            <person name="Gharbi K."/>
            <person name="Hall N."/>
            <person name="Watson M."/>
            <person name="Adriaenssens E.M."/>
            <person name="Foster-Nyarko E."/>
            <person name="Jarju S."/>
            <person name="Secka A."/>
            <person name="Antonio M."/>
            <person name="Oren A."/>
            <person name="Chaudhuri R.R."/>
            <person name="La Ragione R."/>
            <person name="Hildebrand F."/>
            <person name="Pallen M.J."/>
        </authorList>
    </citation>
    <scope>NUCLEOTIDE SEQUENCE</scope>
    <source>
        <strain evidence="9">USAMLcec2-132</strain>
    </source>
</reference>
<dbReference type="CDD" id="cd06261">
    <property type="entry name" value="TM_PBP2"/>
    <property type="match status" value="1"/>
</dbReference>
<keyword evidence="3" id="KW-1003">Cell membrane</keyword>
<evidence type="ECO:0000256" key="6">
    <source>
        <dbReference type="ARBA" id="ARBA00023136"/>
    </source>
</evidence>
<dbReference type="PROSITE" id="PS50928">
    <property type="entry name" value="ABC_TM1"/>
    <property type="match status" value="1"/>
</dbReference>
<feature type="transmembrane region" description="Helical" evidence="7">
    <location>
        <begin position="185"/>
        <end position="210"/>
    </location>
</feature>
<feature type="transmembrane region" description="Helical" evidence="7">
    <location>
        <begin position="142"/>
        <end position="164"/>
    </location>
</feature>
<keyword evidence="6 7" id="KW-0472">Membrane</keyword>
<evidence type="ECO:0000256" key="5">
    <source>
        <dbReference type="ARBA" id="ARBA00022989"/>
    </source>
</evidence>
<organism evidence="9 10">
    <name type="scientific">Candidatus Eisenbergiella merdavium</name>
    <dbReference type="NCBI Taxonomy" id="2838551"/>
    <lineage>
        <taxon>Bacteria</taxon>
        <taxon>Bacillati</taxon>
        <taxon>Bacillota</taxon>
        <taxon>Clostridia</taxon>
        <taxon>Lachnospirales</taxon>
        <taxon>Lachnospiraceae</taxon>
        <taxon>Eisenbergiella</taxon>
    </lineage>
</organism>
<feature type="transmembrane region" description="Helical" evidence="7">
    <location>
        <begin position="274"/>
        <end position="291"/>
    </location>
</feature>
<sequence>MVRGKTWREKSFDVINTAIMILLVVVSVYPLYYALINSLNDGQDITNYGLVLLWPRVFTLESWRTVLGDASVVNALLISFSRTVIVTVLSTLITTMFAYAFSRSYLRGRKFYAALGFISMYLNGGIIATFLLISALGLYNNYLVYILPSLFGGFYNVIIYTSNFKAIPEGLYESAKLDGASEFQIYSRLVLPLSRPVIAALAVFTVVGVWNDYQTTLFYTDGTTLKTLQYYIVQIVHNASALEALKTSSAAGNAEIYRLLQDAAGPTSSKTIELAAMLIASVPMILIYPFAQKNFTQGMMIGSIKG</sequence>
<dbReference type="GO" id="GO:0005886">
    <property type="term" value="C:plasma membrane"/>
    <property type="evidence" value="ECO:0007669"/>
    <property type="project" value="UniProtKB-SubCell"/>
</dbReference>
<feature type="transmembrane region" description="Helical" evidence="7">
    <location>
        <begin position="72"/>
        <end position="99"/>
    </location>
</feature>
<evidence type="ECO:0000256" key="1">
    <source>
        <dbReference type="ARBA" id="ARBA00004651"/>
    </source>
</evidence>
<dbReference type="GO" id="GO:0055085">
    <property type="term" value="P:transmembrane transport"/>
    <property type="evidence" value="ECO:0007669"/>
    <property type="project" value="InterPro"/>
</dbReference>
<evidence type="ECO:0000256" key="2">
    <source>
        <dbReference type="ARBA" id="ARBA00022448"/>
    </source>
</evidence>
<accession>A0A9D2NKU4</accession>
<dbReference type="Gene3D" id="1.10.3720.10">
    <property type="entry name" value="MetI-like"/>
    <property type="match status" value="1"/>
</dbReference>
<dbReference type="InterPro" id="IPR035906">
    <property type="entry name" value="MetI-like_sf"/>
</dbReference>
<comment type="caution">
    <text evidence="9">The sequence shown here is derived from an EMBL/GenBank/DDBJ whole genome shotgun (WGS) entry which is preliminary data.</text>
</comment>
<protein>
    <submittedName>
        <fullName evidence="9">Carbohydrate ABC transporter permease</fullName>
    </submittedName>
</protein>
<evidence type="ECO:0000313" key="10">
    <source>
        <dbReference type="Proteomes" id="UP000823891"/>
    </source>
</evidence>
<keyword evidence="4 7" id="KW-0812">Transmembrane</keyword>
<keyword evidence="5 7" id="KW-1133">Transmembrane helix</keyword>
<gene>
    <name evidence="9" type="ORF">H9761_18025</name>
</gene>
<reference evidence="9" key="2">
    <citation type="submission" date="2021-04" db="EMBL/GenBank/DDBJ databases">
        <authorList>
            <person name="Gilroy R."/>
        </authorList>
    </citation>
    <scope>NUCLEOTIDE SEQUENCE</scope>
    <source>
        <strain evidence="9">USAMLcec2-132</strain>
    </source>
</reference>
<dbReference type="PANTHER" id="PTHR43744:SF9">
    <property type="entry name" value="POLYGALACTURONAN_RHAMNOGALACTURONAN TRANSPORT SYSTEM PERMEASE PROTEIN YTCP"/>
    <property type="match status" value="1"/>
</dbReference>
<dbReference type="Proteomes" id="UP000823891">
    <property type="component" value="Unassembled WGS sequence"/>
</dbReference>
<dbReference type="PANTHER" id="PTHR43744">
    <property type="entry name" value="ABC TRANSPORTER PERMEASE PROTEIN MG189-RELATED-RELATED"/>
    <property type="match status" value="1"/>
</dbReference>
<keyword evidence="2 7" id="KW-0813">Transport</keyword>